<feature type="domain" description="Cadherin" evidence="12">
    <location>
        <begin position="233"/>
        <end position="340"/>
    </location>
</feature>
<dbReference type="InterPro" id="IPR050971">
    <property type="entry name" value="Cadherin-domain_protein"/>
</dbReference>
<dbReference type="AlphaFoldDB" id="A0A8C4X4H4"/>
<evidence type="ECO:0000256" key="5">
    <source>
        <dbReference type="ARBA" id="ARBA00022889"/>
    </source>
</evidence>
<evidence type="ECO:0000256" key="9">
    <source>
        <dbReference type="SAM" id="MobiDB-lite"/>
    </source>
</evidence>
<organism evidence="13 14">
    <name type="scientific">Erpetoichthys calabaricus</name>
    <name type="common">Rope fish</name>
    <name type="synonym">Calamoichthys calabaricus</name>
    <dbReference type="NCBI Taxonomy" id="27687"/>
    <lineage>
        <taxon>Eukaryota</taxon>
        <taxon>Metazoa</taxon>
        <taxon>Chordata</taxon>
        <taxon>Craniata</taxon>
        <taxon>Vertebrata</taxon>
        <taxon>Euteleostomi</taxon>
        <taxon>Actinopterygii</taxon>
        <taxon>Polypteriformes</taxon>
        <taxon>Polypteridae</taxon>
        <taxon>Erpetoichthys</taxon>
    </lineage>
</organism>
<dbReference type="Gene3D" id="2.60.40.60">
    <property type="entry name" value="Cadherins"/>
    <property type="match status" value="5"/>
</dbReference>
<dbReference type="Proteomes" id="UP000694620">
    <property type="component" value="Chromosome 1"/>
</dbReference>
<dbReference type="SMART" id="SM00112">
    <property type="entry name" value="CA"/>
    <property type="match status" value="4"/>
</dbReference>
<keyword evidence="7 10" id="KW-0472">Membrane</keyword>
<dbReference type="PANTHER" id="PTHR24025:SF30">
    <property type="entry name" value="CADHERIN DOMAIN-CONTAINING PROTEIN"/>
    <property type="match status" value="1"/>
</dbReference>
<gene>
    <name evidence="13" type="primary">CDHR3</name>
</gene>
<dbReference type="FunFam" id="2.60.40.60:FF:000250">
    <property type="entry name" value="Cadherin related family member 3"/>
    <property type="match status" value="1"/>
</dbReference>
<evidence type="ECO:0000313" key="13">
    <source>
        <dbReference type="Ensembl" id="ENSECRP00000004853.1"/>
    </source>
</evidence>
<dbReference type="GO" id="GO:0016020">
    <property type="term" value="C:membrane"/>
    <property type="evidence" value="ECO:0007669"/>
    <property type="project" value="UniProtKB-SubCell"/>
</dbReference>
<keyword evidence="6 10" id="KW-1133">Transmembrane helix</keyword>
<dbReference type="PRINTS" id="PR00205">
    <property type="entry name" value="CADHERIN"/>
</dbReference>
<protein>
    <submittedName>
        <fullName evidence="13">Cadherin related family member 3</fullName>
    </submittedName>
</protein>
<reference evidence="13" key="1">
    <citation type="submission" date="2021-06" db="EMBL/GenBank/DDBJ databases">
        <authorList>
            <consortium name="Wellcome Sanger Institute Data Sharing"/>
        </authorList>
    </citation>
    <scope>NUCLEOTIDE SEQUENCE [LARGE SCALE GENOMIC DNA]</scope>
</reference>
<keyword evidence="3" id="KW-0677">Repeat</keyword>
<sequence length="896" mass="98572">MPRSEFPYLFLGTLFFLGVLQESNGQVVFSGLPNSVNINTHYILPVNVTTFQVSTPGTLSGNPVIINSNPLTQAFQVSCTSSTNCEVNMIKIPQTTEVAISLQIFAQDNRGSSAMQVLSVFLNVGNKPPIFLDNMADQAVIVYITENSPPGYVYQPLVYDPENDPLKYSISPASSVFTIDQSNGYITTSKIFNYETDPHSYTLEIIVTDGINTINGSLLVYILNTNDEQPYFTISETTTSIPEEQPIGTVVKNVTAIDPDDFNYLGFLQYTISPIEYFTIDPYTGSIKVAQRIDREAKPLRENPLITVQVTVIDSPTGGQSNTITLTFNITDINDNPPICNPDTYRVSLLETDTIGTQVARITCTDIDVDPANNQFIFKDLTCSGCNDFMYALSPPSSSLIVLNGSLDMEATKLLYYENSLSVTAQDVAYPYFKDFAYIYVTVIPVNEYAPQFNRSSYVCNVSECTNQGASVTLVTATDKDFPNTGITYSIESGGSTFDYSNIFWINPTTGEIRLVARPNYEVTPVYVLTVTAVDGDPINPLTGTTTVTVNIIEQNDEPPVCTPNSYELIIPYDLKTGANIQFFKLSCTDLDSSPKAFRYSIGSGNVNNHFIFSPKQGSNVTELILSQPFNYASGVDKDWNYKLLVYITDDNPPYARPGCPGIGTVTIYVSVVIPGLTTRTTTTPPSITYIVKKENSYSSSGWYVPFVIALGAMILLGILGYLLYHCIKYLSKKDCCVPKPEKYKEPLIPPSDDGAKKEVVMELTKINTVFDGEAVDPVTGKIYEYNTKSGARRWKETQVLKEPQPVQPESSVLVIPAVPPTANLGKARTGTGNSKRPESKGSKNGDDKNTVHPGSQNLLQKPEEVPQERTSSQASKKEKNVELFSGQKDSEMSEV</sequence>
<feature type="domain" description="Cadherin" evidence="12">
    <location>
        <begin position="454"/>
        <end position="562"/>
    </location>
</feature>
<evidence type="ECO:0000256" key="3">
    <source>
        <dbReference type="ARBA" id="ARBA00022737"/>
    </source>
</evidence>
<evidence type="ECO:0000256" key="4">
    <source>
        <dbReference type="ARBA" id="ARBA00022837"/>
    </source>
</evidence>
<dbReference type="CDD" id="cd11304">
    <property type="entry name" value="Cadherin_repeat"/>
    <property type="match status" value="5"/>
</dbReference>
<dbReference type="Pfam" id="PF00028">
    <property type="entry name" value="Cadherin"/>
    <property type="match status" value="2"/>
</dbReference>
<feature type="transmembrane region" description="Helical" evidence="10">
    <location>
        <begin position="703"/>
        <end position="725"/>
    </location>
</feature>
<feature type="domain" description="Cadherin" evidence="12">
    <location>
        <begin position="136"/>
        <end position="232"/>
    </location>
</feature>
<name>A0A8C4X4H4_ERPCA</name>
<accession>A0A8C4X4H4</accession>
<dbReference type="GeneTree" id="ENSGT00940000161245"/>
<evidence type="ECO:0000256" key="6">
    <source>
        <dbReference type="ARBA" id="ARBA00022989"/>
    </source>
</evidence>
<feature type="region of interest" description="Disordered" evidence="9">
    <location>
        <begin position="799"/>
        <end position="896"/>
    </location>
</feature>
<dbReference type="GO" id="GO:0007156">
    <property type="term" value="P:homophilic cell adhesion via plasma membrane adhesion molecules"/>
    <property type="evidence" value="ECO:0007669"/>
    <property type="project" value="InterPro"/>
</dbReference>
<keyword evidence="11" id="KW-0732">Signal</keyword>
<evidence type="ECO:0000259" key="12">
    <source>
        <dbReference type="PROSITE" id="PS50268"/>
    </source>
</evidence>
<keyword evidence="14" id="KW-1185">Reference proteome</keyword>
<dbReference type="InterPro" id="IPR015919">
    <property type="entry name" value="Cadherin-like_sf"/>
</dbReference>
<dbReference type="PANTHER" id="PTHR24025">
    <property type="entry name" value="DESMOGLEIN FAMILY MEMBER"/>
    <property type="match status" value="1"/>
</dbReference>
<dbReference type="FunFam" id="2.60.40.60:FF:000231">
    <property type="entry name" value="Cadherin related family member 3"/>
    <property type="match status" value="1"/>
</dbReference>
<reference evidence="13" key="2">
    <citation type="submission" date="2025-08" db="UniProtKB">
        <authorList>
            <consortium name="Ensembl"/>
        </authorList>
    </citation>
    <scope>IDENTIFICATION</scope>
</reference>
<evidence type="ECO:0000256" key="8">
    <source>
        <dbReference type="PROSITE-ProRule" id="PRU00043"/>
    </source>
</evidence>
<dbReference type="GO" id="GO:0005911">
    <property type="term" value="C:cell-cell junction"/>
    <property type="evidence" value="ECO:0007669"/>
    <property type="project" value="TreeGrafter"/>
</dbReference>
<dbReference type="InterPro" id="IPR002126">
    <property type="entry name" value="Cadherin-like_dom"/>
</dbReference>
<keyword evidence="4 8" id="KW-0106">Calcium</keyword>
<evidence type="ECO:0000256" key="2">
    <source>
        <dbReference type="ARBA" id="ARBA00022692"/>
    </source>
</evidence>
<dbReference type="PROSITE" id="PS50268">
    <property type="entry name" value="CADHERIN_2"/>
    <property type="match status" value="5"/>
</dbReference>
<evidence type="ECO:0000256" key="11">
    <source>
        <dbReference type="SAM" id="SignalP"/>
    </source>
</evidence>
<feature type="chain" id="PRO_5034847825" evidence="11">
    <location>
        <begin position="26"/>
        <end position="896"/>
    </location>
</feature>
<reference evidence="13" key="3">
    <citation type="submission" date="2025-09" db="UniProtKB">
        <authorList>
            <consortium name="Ensembl"/>
        </authorList>
    </citation>
    <scope>IDENTIFICATION</scope>
</reference>
<feature type="signal peptide" evidence="11">
    <location>
        <begin position="1"/>
        <end position="25"/>
    </location>
</feature>
<dbReference type="SUPFAM" id="SSF49313">
    <property type="entry name" value="Cadherin-like"/>
    <property type="match status" value="5"/>
</dbReference>
<evidence type="ECO:0000256" key="7">
    <source>
        <dbReference type="ARBA" id="ARBA00023136"/>
    </source>
</evidence>
<feature type="domain" description="Cadherin" evidence="12">
    <location>
        <begin position="563"/>
        <end position="688"/>
    </location>
</feature>
<dbReference type="Ensembl" id="ENSECRT00000004936.1">
    <property type="protein sequence ID" value="ENSECRP00000004853.1"/>
    <property type="gene ID" value="ENSECRG00000003289.1"/>
</dbReference>
<dbReference type="GO" id="GO:0005509">
    <property type="term" value="F:calcium ion binding"/>
    <property type="evidence" value="ECO:0007669"/>
    <property type="project" value="UniProtKB-UniRule"/>
</dbReference>
<proteinExistence type="predicted"/>
<feature type="domain" description="Cadherin" evidence="12">
    <location>
        <begin position="341"/>
        <end position="453"/>
    </location>
</feature>
<evidence type="ECO:0000313" key="14">
    <source>
        <dbReference type="Proteomes" id="UP000694620"/>
    </source>
</evidence>
<evidence type="ECO:0000256" key="1">
    <source>
        <dbReference type="ARBA" id="ARBA00004370"/>
    </source>
</evidence>
<keyword evidence="5" id="KW-0130">Cell adhesion</keyword>
<feature type="compositionally biased region" description="Basic and acidic residues" evidence="9">
    <location>
        <begin position="836"/>
        <end position="851"/>
    </location>
</feature>
<comment type="subcellular location">
    <subcellularLocation>
        <location evidence="1">Membrane</location>
    </subcellularLocation>
</comment>
<keyword evidence="2 10" id="KW-0812">Transmembrane</keyword>
<evidence type="ECO:0000256" key="10">
    <source>
        <dbReference type="SAM" id="Phobius"/>
    </source>
</evidence>